<evidence type="ECO:0000256" key="1">
    <source>
        <dbReference type="SAM" id="MobiDB-lite"/>
    </source>
</evidence>
<dbReference type="AlphaFoldDB" id="A0A368GHH6"/>
<organism evidence="2 3">
    <name type="scientific">Ancylostoma caninum</name>
    <name type="common">Dog hookworm</name>
    <dbReference type="NCBI Taxonomy" id="29170"/>
    <lineage>
        <taxon>Eukaryota</taxon>
        <taxon>Metazoa</taxon>
        <taxon>Ecdysozoa</taxon>
        <taxon>Nematoda</taxon>
        <taxon>Chromadorea</taxon>
        <taxon>Rhabditida</taxon>
        <taxon>Rhabditina</taxon>
        <taxon>Rhabditomorpha</taxon>
        <taxon>Strongyloidea</taxon>
        <taxon>Ancylostomatidae</taxon>
        <taxon>Ancylostomatinae</taxon>
        <taxon>Ancylostoma</taxon>
    </lineage>
</organism>
<feature type="compositionally biased region" description="Basic and acidic residues" evidence="1">
    <location>
        <begin position="11"/>
        <end position="24"/>
    </location>
</feature>
<dbReference type="EMBL" id="JOJR01000193">
    <property type="protein sequence ID" value="RCN42455.1"/>
    <property type="molecule type" value="Genomic_DNA"/>
</dbReference>
<feature type="compositionally biased region" description="Basic and acidic residues" evidence="1">
    <location>
        <begin position="32"/>
        <end position="48"/>
    </location>
</feature>
<accession>A0A368GHH6</accession>
<reference evidence="2 3" key="1">
    <citation type="submission" date="2014-10" db="EMBL/GenBank/DDBJ databases">
        <title>Draft genome of the hookworm Ancylostoma caninum.</title>
        <authorList>
            <person name="Mitreva M."/>
        </authorList>
    </citation>
    <scope>NUCLEOTIDE SEQUENCE [LARGE SCALE GENOMIC DNA]</scope>
    <source>
        <strain evidence="2 3">Baltimore</strain>
    </source>
</reference>
<comment type="caution">
    <text evidence="2">The sequence shown here is derived from an EMBL/GenBank/DDBJ whole genome shotgun (WGS) entry which is preliminary data.</text>
</comment>
<sequence>MSVNIVPGGDIDVKPPADERDECSKNSNEPESSDHLSENYESLSHENPTDASNSSQSLSLSAEKAPSEASFSTNRPASTGFVTKQKDGEQVQIAAKAPRRRSINAVPTGESGAAVPEEALCLALRSNASDSILQSSNVSVKSVSVFKDTSSKNAENLYAISETPKITPLWKLRHRRVASESSPDVAGPSSAAIAWSVCSFFLIAQVLKQHYRQ</sequence>
<feature type="compositionally biased region" description="Low complexity" evidence="1">
    <location>
        <begin position="52"/>
        <end position="61"/>
    </location>
</feature>
<keyword evidence="3" id="KW-1185">Reference proteome</keyword>
<proteinExistence type="predicted"/>
<feature type="compositionally biased region" description="Polar residues" evidence="1">
    <location>
        <begin position="69"/>
        <end position="82"/>
    </location>
</feature>
<feature type="region of interest" description="Disordered" evidence="1">
    <location>
        <begin position="1"/>
        <end position="101"/>
    </location>
</feature>
<name>A0A368GHH6_ANCCA</name>
<protein>
    <submittedName>
        <fullName evidence="2">Uncharacterized protein</fullName>
    </submittedName>
</protein>
<dbReference type="Proteomes" id="UP000252519">
    <property type="component" value="Unassembled WGS sequence"/>
</dbReference>
<evidence type="ECO:0000313" key="2">
    <source>
        <dbReference type="EMBL" id="RCN42455.1"/>
    </source>
</evidence>
<dbReference type="OrthoDB" id="5896778at2759"/>
<gene>
    <name evidence="2" type="ORF">ANCCAN_11563</name>
</gene>
<evidence type="ECO:0000313" key="3">
    <source>
        <dbReference type="Proteomes" id="UP000252519"/>
    </source>
</evidence>